<gene>
    <name evidence="1" type="ORF">APHNP_0561</name>
</gene>
<dbReference type="PATRIC" id="fig|1359153.3.peg.575"/>
<reference evidence="1 2" key="1">
    <citation type="submission" date="2015-01" db="EMBL/GenBank/DDBJ databases">
        <title>Genome Sequencing of Rickettsiales.</title>
        <authorList>
            <person name="Daugherty S.C."/>
            <person name="Su Q."/>
            <person name="Abolude K."/>
            <person name="Beier-Sexton M."/>
            <person name="Carlyon J.A."/>
            <person name="Carter R."/>
            <person name="Day N.P."/>
            <person name="Dumler S.J."/>
            <person name="Dyachenko V."/>
            <person name="Godinez A."/>
            <person name="Kurtti T.J."/>
            <person name="Lichay M."/>
            <person name="Mullins K.E."/>
            <person name="Ott S."/>
            <person name="Pappas-Brown V."/>
            <person name="Paris D.H."/>
            <person name="Patel P."/>
            <person name="Richards A.L."/>
            <person name="Sadzewicz L."/>
            <person name="Sears K."/>
            <person name="Seidman D."/>
            <person name="Sengamalay N."/>
            <person name="Stenos J."/>
            <person name="Tallon L.J."/>
            <person name="Vincent G."/>
            <person name="Fraser C.M."/>
            <person name="Munderloh U."/>
            <person name="Dunning-Hotopp J.C."/>
        </authorList>
    </citation>
    <scope>NUCLEOTIDE SEQUENCE [LARGE SCALE GENOMIC DNA]</scope>
    <source>
        <strain evidence="1 2">ApNP</strain>
    </source>
</reference>
<accession>A0A0F3NEM1</accession>
<dbReference type="AlphaFoldDB" id="A0A0F3NEM1"/>
<comment type="caution">
    <text evidence="1">The sequence shown here is derived from an EMBL/GenBank/DDBJ whole genome shotgun (WGS) entry which is preliminary data.</text>
</comment>
<evidence type="ECO:0000313" key="1">
    <source>
        <dbReference type="EMBL" id="KJV66490.1"/>
    </source>
</evidence>
<evidence type="ECO:0000313" key="2">
    <source>
        <dbReference type="Proteomes" id="UP000033385"/>
    </source>
</evidence>
<protein>
    <submittedName>
        <fullName evidence="1">Outer membrane, MSP2 family domain protein</fullName>
    </submittedName>
</protein>
<proteinExistence type="predicted"/>
<dbReference type="Proteomes" id="UP000033385">
    <property type="component" value="Unassembled WGS sequence"/>
</dbReference>
<dbReference type="EMBL" id="LANW01000001">
    <property type="protein sequence ID" value="KJV66490.1"/>
    <property type="molecule type" value="Genomic_DNA"/>
</dbReference>
<sequence>MPPRALPYFVLRGSSERLKSELSSVTEEEILTFARGLLINGLILIGRFVIRRGLVLIIVLM</sequence>
<organism evidence="1 2">
    <name type="scientific">Anaplasma phagocytophilum str. ApNP</name>
    <dbReference type="NCBI Taxonomy" id="1359153"/>
    <lineage>
        <taxon>Bacteria</taxon>
        <taxon>Pseudomonadati</taxon>
        <taxon>Pseudomonadota</taxon>
        <taxon>Alphaproteobacteria</taxon>
        <taxon>Rickettsiales</taxon>
        <taxon>Anaplasmataceae</taxon>
        <taxon>Anaplasma</taxon>
        <taxon>phagocytophilum group</taxon>
    </lineage>
</organism>
<name>A0A0F3NEM1_ANAPH</name>